<protein>
    <submittedName>
        <fullName evidence="1">Uncharacterized protein</fullName>
    </submittedName>
</protein>
<evidence type="ECO:0000313" key="2">
    <source>
        <dbReference type="Proteomes" id="UP000186922"/>
    </source>
</evidence>
<comment type="caution">
    <text evidence="1">The sequence shown here is derived from an EMBL/GenBank/DDBJ whole genome shotgun (WGS) entry which is preliminary data.</text>
</comment>
<evidence type="ECO:0000313" key="1">
    <source>
        <dbReference type="EMBL" id="GAU94493.1"/>
    </source>
</evidence>
<organism evidence="1 2">
    <name type="scientific">Ramazzottius varieornatus</name>
    <name type="common">Water bear</name>
    <name type="synonym">Tardigrade</name>
    <dbReference type="NCBI Taxonomy" id="947166"/>
    <lineage>
        <taxon>Eukaryota</taxon>
        <taxon>Metazoa</taxon>
        <taxon>Ecdysozoa</taxon>
        <taxon>Tardigrada</taxon>
        <taxon>Eutardigrada</taxon>
        <taxon>Parachela</taxon>
        <taxon>Hypsibioidea</taxon>
        <taxon>Ramazzottiidae</taxon>
        <taxon>Ramazzottius</taxon>
    </lineage>
</organism>
<accession>A0A1D1V6N8</accession>
<dbReference type="EMBL" id="BDGG01000002">
    <property type="protein sequence ID" value="GAU94493.1"/>
    <property type="molecule type" value="Genomic_DNA"/>
</dbReference>
<dbReference type="AlphaFoldDB" id="A0A1D1V6N8"/>
<sequence length="154" mass="16001">MIGGLLKDFVLACQVGVFSLRSTLLEEVLRSHVGLESLSALDLSTGLCGTTSLRSHGALCGVGTETLGGSPETVGYVVGLVDAGRGAQSAGLGLSRTGCIAGCVVKLLTKVVAEAVALLAEWYTKTQGLSLNQDNPDKDESQWQIHVHPVVLLQ</sequence>
<proteinExistence type="predicted"/>
<reference evidence="1 2" key="1">
    <citation type="journal article" date="2016" name="Nat. Commun.">
        <title>Extremotolerant tardigrade genome and improved radiotolerance of human cultured cells by tardigrade-unique protein.</title>
        <authorList>
            <person name="Hashimoto T."/>
            <person name="Horikawa D.D."/>
            <person name="Saito Y."/>
            <person name="Kuwahara H."/>
            <person name="Kozuka-Hata H."/>
            <person name="Shin-I T."/>
            <person name="Minakuchi Y."/>
            <person name="Ohishi K."/>
            <person name="Motoyama A."/>
            <person name="Aizu T."/>
            <person name="Enomoto A."/>
            <person name="Kondo K."/>
            <person name="Tanaka S."/>
            <person name="Hara Y."/>
            <person name="Koshikawa S."/>
            <person name="Sagara H."/>
            <person name="Miura T."/>
            <person name="Yokobori S."/>
            <person name="Miyagawa K."/>
            <person name="Suzuki Y."/>
            <person name="Kubo T."/>
            <person name="Oyama M."/>
            <person name="Kohara Y."/>
            <person name="Fujiyama A."/>
            <person name="Arakawa K."/>
            <person name="Katayama T."/>
            <person name="Toyoda A."/>
            <person name="Kunieda T."/>
        </authorList>
    </citation>
    <scope>NUCLEOTIDE SEQUENCE [LARGE SCALE GENOMIC DNA]</scope>
    <source>
        <strain evidence="1 2">YOKOZUNA-1</strain>
    </source>
</reference>
<name>A0A1D1V6N8_RAMVA</name>
<gene>
    <name evidence="1" type="primary">RvY_06260-1</name>
    <name evidence="1" type="synonym">RvY_06260.1</name>
    <name evidence="1" type="ORF">RvY_06260</name>
</gene>
<keyword evidence="2" id="KW-1185">Reference proteome</keyword>
<dbReference type="Proteomes" id="UP000186922">
    <property type="component" value="Unassembled WGS sequence"/>
</dbReference>